<comment type="caution">
    <text evidence="1">The sequence shown here is derived from an EMBL/GenBank/DDBJ whole genome shotgun (WGS) entry which is preliminary data.</text>
</comment>
<sequence length="164" mass="18212">MDSKVKKTLVSPIKKLSSCVTGLKEEGMWAGHRAKRRTGGVRSPPSWREHTTEPPVIHSYEWKLKEALKAQKNAERSAMRNHFRQKYQLSKSSKDTTHVSWVGGNVALPRELANMIHPETLAKDDGYTMLNAFQGLSFSMGTLRGTQSKSPSAASANGNLCKVM</sequence>
<evidence type="ECO:0000313" key="2">
    <source>
        <dbReference type="Proteomes" id="UP001157502"/>
    </source>
</evidence>
<accession>A0ACC2GN20</accession>
<organism evidence="1 2">
    <name type="scientific">Dallia pectoralis</name>
    <name type="common">Alaska blackfish</name>
    <dbReference type="NCBI Taxonomy" id="75939"/>
    <lineage>
        <taxon>Eukaryota</taxon>
        <taxon>Metazoa</taxon>
        <taxon>Chordata</taxon>
        <taxon>Craniata</taxon>
        <taxon>Vertebrata</taxon>
        <taxon>Euteleostomi</taxon>
        <taxon>Actinopterygii</taxon>
        <taxon>Neopterygii</taxon>
        <taxon>Teleostei</taxon>
        <taxon>Protacanthopterygii</taxon>
        <taxon>Esociformes</taxon>
        <taxon>Umbridae</taxon>
        <taxon>Dallia</taxon>
    </lineage>
</organism>
<name>A0ACC2GN20_DALPE</name>
<protein>
    <submittedName>
        <fullName evidence="1">Uncharacterized protein</fullName>
    </submittedName>
</protein>
<dbReference type="Proteomes" id="UP001157502">
    <property type="component" value="Chromosome 11"/>
</dbReference>
<gene>
    <name evidence="1" type="ORF">DPEC_G00142880</name>
</gene>
<reference evidence="1" key="1">
    <citation type="submission" date="2021-05" db="EMBL/GenBank/DDBJ databases">
        <authorList>
            <person name="Pan Q."/>
            <person name="Jouanno E."/>
            <person name="Zahm M."/>
            <person name="Klopp C."/>
            <person name="Cabau C."/>
            <person name="Louis A."/>
            <person name="Berthelot C."/>
            <person name="Parey E."/>
            <person name="Roest Crollius H."/>
            <person name="Montfort J."/>
            <person name="Robinson-Rechavi M."/>
            <person name="Bouchez O."/>
            <person name="Lampietro C."/>
            <person name="Lopez Roques C."/>
            <person name="Donnadieu C."/>
            <person name="Postlethwait J."/>
            <person name="Bobe J."/>
            <person name="Dillon D."/>
            <person name="Chandos A."/>
            <person name="von Hippel F."/>
            <person name="Guiguen Y."/>
        </authorList>
    </citation>
    <scope>NUCLEOTIDE SEQUENCE</scope>
    <source>
        <strain evidence="1">YG-Jan2019</strain>
    </source>
</reference>
<proteinExistence type="predicted"/>
<keyword evidence="2" id="KW-1185">Reference proteome</keyword>
<dbReference type="EMBL" id="CM055738">
    <property type="protein sequence ID" value="KAJ8005074.1"/>
    <property type="molecule type" value="Genomic_DNA"/>
</dbReference>
<evidence type="ECO:0000313" key="1">
    <source>
        <dbReference type="EMBL" id="KAJ8005074.1"/>
    </source>
</evidence>